<evidence type="ECO:0000256" key="1">
    <source>
        <dbReference type="SAM" id="MobiDB-lite"/>
    </source>
</evidence>
<gene>
    <name evidence="2" type="ORF">L1049_012189</name>
</gene>
<accession>A0AAP0RSQ5</accession>
<name>A0AAP0RSQ5_LIQFO</name>
<dbReference type="EMBL" id="JBBPBK010000006">
    <property type="protein sequence ID" value="KAK9283932.1"/>
    <property type="molecule type" value="Genomic_DNA"/>
</dbReference>
<comment type="caution">
    <text evidence="2">The sequence shown here is derived from an EMBL/GenBank/DDBJ whole genome shotgun (WGS) entry which is preliminary data.</text>
</comment>
<sequence length="106" mass="11077">MQHSDSSTVGFVADDDWCKIIGKLLIVAASSPVGRGWWRPACEVRGGGGGRGGGGKVVEAADPAGVEEEESDEEDDGKEDDDEEAGAASDFEVPVVEFGVVPVEWL</sequence>
<organism evidence="2 3">
    <name type="scientific">Liquidambar formosana</name>
    <name type="common">Formosan gum</name>
    <dbReference type="NCBI Taxonomy" id="63359"/>
    <lineage>
        <taxon>Eukaryota</taxon>
        <taxon>Viridiplantae</taxon>
        <taxon>Streptophyta</taxon>
        <taxon>Embryophyta</taxon>
        <taxon>Tracheophyta</taxon>
        <taxon>Spermatophyta</taxon>
        <taxon>Magnoliopsida</taxon>
        <taxon>eudicotyledons</taxon>
        <taxon>Gunneridae</taxon>
        <taxon>Pentapetalae</taxon>
        <taxon>Saxifragales</taxon>
        <taxon>Altingiaceae</taxon>
        <taxon>Liquidambar</taxon>
    </lineage>
</organism>
<feature type="region of interest" description="Disordered" evidence="1">
    <location>
        <begin position="44"/>
        <end position="93"/>
    </location>
</feature>
<keyword evidence="3" id="KW-1185">Reference proteome</keyword>
<dbReference type="AlphaFoldDB" id="A0AAP0RSQ5"/>
<protein>
    <submittedName>
        <fullName evidence="2">Uncharacterized protein</fullName>
    </submittedName>
</protein>
<feature type="compositionally biased region" description="Gly residues" evidence="1">
    <location>
        <begin position="45"/>
        <end position="56"/>
    </location>
</feature>
<reference evidence="2 3" key="1">
    <citation type="journal article" date="2024" name="Plant J.">
        <title>Genome sequences and population genomics reveal climatic adaptation and genomic divergence between two closely related sweetgum species.</title>
        <authorList>
            <person name="Xu W.Q."/>
            <person name="Ren C.Q."/>
            <person name="Zhang X.Y."/>
            <person name="Comes H.P."/>
            <person name="Liu X.H."/>
            <person name="Li Y.G."/>
            <person name="Kettle C.J."/>
            <person name="Jalonen R."/>
            <person name="Gaisberger H."/>
            <person name="Ma Y.Z."/>
            <person name="Qiu Y.X."/>
        </authorList>
    </citation>
    <scope>NUCLEOTIDE SEQUENCE [LARGE SCALE GENOMIC DNA]</scope>
    <source>
        <strain evidence="2">Hangzhou</strain>
    </source>
</reference>
<evidence type="ECO:0000313" key="3">
    <source>
        <dbReference type="Proteomes" id="UP001415857"/>
    </source>
</evidence>
<evidence type="ECO:0000313" key="2">
    <source>
        <dbReference type="EMBL" id="KAK9283932.1"/>
    </source>
</evidence>
<feature type="compositionally biased region" description="Acidic residues" evidence="1">
    <location>
        <begin position="65"/>
        <end position="85"/>
    </location>
</feature>
<proteinExistence type="predicted"/>
<dbReference type="Proteomes" id="UP001415857">
    <property type="component" value="Unassembled WGS sequence"/>
</dbReference>